<dbReference type="AlphaFoldDB" id="X0VRZ7"/>
<comment type="subcellular location">
    <subcellularLocation>
        <location evidence="2">Cell membrane</location>
    </subcellularLocation>
    <subcellularLocation>
        <location evidence="1">Secreted</location>
        <location evidence="1">Cell wall</location>
    </subcellularLocation>
</comment>
<gene>
    <name evidence="16" type="ORF">S01H1_60488</name>
</gene>
<dbReference type="PANTHER" id="PTHR16631:SF17">
    <property type="entry name" value="GLUCAN ENDO-1,3-BETA-GLUCOSIDASE BTGC"/>
    <property type="match status" value="1"/>
</dbReference>
<evidence type="ECO:0000256" key="15">
    <source>
        <dbReference type="ARBA" id="ARBA00043078"/>
    </source>
</evidence>
<dbReference type="PANTHER" id="PTHR16631">
    <property type="entry name" value="GLUCAN 1,3-BETA-GLUCOSIDASE"/>
    <property type="match status" value="1"/>
</dbReference>
<dbReference type="SUPFAM" id="SSF51445">
    <property type="entry name" value="(Trans)glycosidases"/>
    <property type="match status" value="1"/>
</dbReference>
<keyword evidence="3" id="KW-1003">Cell membrane</keyword>
<dbReference type="GO" id="GO:0005886">
    <property type="term" value="C:plasma membrane"/>
    <property type="evidence" value="ECO:0007669"/>
    <property type="project" value="UniProtKB-SubCell"/>
</dbReference>
<dbReference type="InterPro" id="IPR050732">
    <property type="entry name" value="Beta-glucan_modifiers"/>
</dbReference>
<dbReference type="GO" id="GO:0042973">
    <property type="term" value="F:glucan endo-1,3-beta-D-glucosidase activity"/>
    <property type="evidence" value="ECO:0007669"/>
    <property type="project" value="TreeGrafter"/>
</dbReference>
<keyword evidence="11" id="KW-0961">Cell wall biogenesis/degradation</keyword>
<dbReference type="Pfam" id="PF00332">
    <property type="entry name" value="Glyco_hydro_17"/>
    <property type="match status" value="1"/>
</dbReference>
<keyword evidence="9" id="KW-0325">Glycoprotein</keyword>
<feature type="non-terminal residue" evidence="16">
    <location>
        <position position="1"/>
    </location>
</feature>
<dbReference type="GO" id="GO:0009986">
    <property type="term" value="C:cell surface"/>
    <property type="evidence" value="ECO:0007669"/>
    <property type="project" value="TreeGrafter"/>
</dbReference>
<evidence type="ECO:0000256" key="9">
    <source>
        <dbReference type="ARBA" id="ARBA00023180"/>
    </source>
</evidence>
<keyword evidence="10" id="KW-0119">Carbohydrate metabolism</keyword>
<dbReference type="GO" id="GO:0000272">
    <property type="term" value="P:polysaccharide catabolic process"/>
    <property type="evidence" value="ECO:0007669"/>
    <property type="project" value="UniProtKB-KW"/>
</dbReference>
<keyword evidence="4" id="KW-0134">Cell wall</keyword>
<protein>
    <recommendedName>
        <fullName evidence="15">Endo-1,3-beta-glucanase btgC</fullName>
    </recommendedName>
    <alternativeName>
        <fullName evidence="14">Laminarinase btgC</fullName>
    </alternativeName>
</protein>
<evidence type="ECO:0000256" key="6">
    <source>
        <dbReference type="ARBA" id="ARBA00022729"/>
    </source>
</evidence>
<feature type="non-terminal residue" evidence="16">
    <location>
        <position position="255"/>
    </location>
</feature>
<dbReference type="GO" id="GO:0005576">
    <property type="term" value="C:extracellular region"/>
    <property type="evidence" value="ECO:0007669"/>
    <property type="project" value="TreeGrafter"/>
</dbReference>
<evidence type="ECO:0000256" key="1">
    <source>
        <dbReference type="ARBA" id="ARBA00004191"/>
    </source>
</evidence>
<sequence>DGQVPPDYVPVEQVRQRLAIITRKPHVQWIRTYSATNGLEKIPEEADKLGLQVAMGIWIRDNKKQEIDNLVATAQAGYVDIAVVGNEELYSNSSTVNQLIKDINDVRQRLIDANCADIPVTTPEPFETLFAMDAKGSCTVIYPQLINSIDVVFVNIYPFHKGAHINIALQDLALRYQCAVDAVHELDPNKPVIIAETGWPSDGLTKIDAEPSLPNLARYFYEVAEWAADNNVQLFYFEAFDEKWKENPNYLFTLI</sequence>
<name>X0VRZ7_9ZZZZ</name>
<comment type="function">
    <text evidence="13">Glucanases play a role in cell expansion during growth, in cell-cell fusion during mating, and in spore release during sporulation. This enzyme may be involved in beta-glucan degradation. Active on laminarin and lichenan.</text>
</comment>
<dbReference type="GO" id="GO:0009277">
    <property type="term" value="C:fungal-type cell wall"/>
    <property type="evidence" value="ECO:0007669"/>
    <property type="project" value="TreeGrafter"/>
</dbReference>
<evidence type="ECO:0000256" key="10">
    <source>
        <dbReference type="ARBA" id="ARBA00023277"/>
    </source>
</evidence>
<dbReference type="EMBL" id="BARS01039615">
    <property type="protein sequence ID" value="GAG20975.1"/>
    <property type="molecule type" value="Genomic_DNA"/>
</dbReference>
<reference evidence="16" key="1">
    <citation type="journal article" date="2014" name="Front. Microbiol.">
        <title>High frequency of phylogenetically diverse reductive dehalogenase-homologous genes in deep subseafloor sedimentary metagenomes.</title>
        <authorList>
            <person name="Kawai M."/>
            <person name="Futagami T."/>
            <person name="Toyoda A."/>
            <person name="Takaki Y."/>
            <person name="Nishi S."/>
            <person name="Hori S."/>
            <person name="Arai W."/>
            <person name="Tsubouchi T."/>
            <person name="Morono Y."/>
            <person name="Uchiyama I."/>
            <person name="Ito T."/>
            <person name="Fujiyama A."/>
            <person name="Inagaki F."/>
            <person name="Takami H."/>
        </authorList>
    </citation>
    <scope>NUCLEOTIDE SEQUENCE</scope>
    <source>
        <strain evidence="16">Expedition CK06-06</strain>
    </source>
</reference>
<dbReference type="GO" id="GO:0071555">
    <property type="term" value="P:cell wall organization"/>
    <property type="evidence" value="ECO:0007669"/>
    <property type="project" value="UniProtKB-KW"/>
</dbReference>
<dbReference type="InterPro" id="IPR000490">
    <property type="entry name" value="Glyco_hydro_17"/>
</dbReference>
<accession>X0VRZ7</accession>
<evidence type="ECO:0000313" key="16">
    <source>
        <dbReference type="EMBL" id="GAG20975.1"/>
    </source>
</evidence>
<keyword evidence="12" id="KW-0624">Polysaccharide degradation</keyword>
<dbReference type="InterPro" id="IPR017853">
    <property type="entry name" value="GH"/>
</dbReference>
<evidence type="ECO:0000256" key="13">
    <source>
        <dbReference type="ARBA" id="ARBA00037649"/>
    </source>
</evidence>
<keyword evidence="8" id="KW-0472">Membrane</keyword>
<keyword evidence="7" id="KW-0378">Hydrolase</keyword>
<evidence type="ECO:0000256" key="5">
    <source>
        <dbReference type="ARBA" id="ARBA00022525"/>
    </source>
</evidence>
<keyword evidence="5" id="KW-0964">Secreted</keyword>
<evidence type="ECO:0000256" key="12">
    <source>
        <dbReference type="ARBA" id="ARBA00023326"/>
    </source>
</evidence>
<evidence type="ECO:0000256" key="7">
    <source>
        <dbReference type="ARBA" id="ARBA00022801"/>
    </source>
</evidence>
<evidence type="ECO:0000256" key="8">
    <source>
        <dbReference type="ARBA" id="ARBA00023136"/>
    </source>
</evidence>
<evidence type="ECO:0000256" key="11">
    <source>
        <dbReference type="ARBA" id="ARBA00023316"/>
    </source>
</evidence>
<evidence type="ECO:0000256" key="4">
    <source>
        <dbReference type="ARBA" id="ARBA00022512"/>
    </source>
</evidence>
<evidence type="ECO:0000256" key="14">
    <source>
        <dbReference type="ARBA" id="ARBA00042373"/>
    </source>
</evidence>
<organism evidence="16">
    <name type="scientific">marine sediment metagenome</name>
    <dbReference type="NCBI Taxonomy" id="412755"/>
    <lineage>
        <taxon>unclassified sequences</taxon>
        <taxon>metagenomes</taxon>
        <taxon>ecological metagenomes</taxon>
    </lineage>
</organism>
<comment type="caution">
    <text evidence="16">The sequence shown here is derived from an EMBL/GenBank/DDBJ whole genome shotgun (WGS) entry which is preliminary data.</text>
</comment>
<evidence type="ECO:0000256" key="2">
    <source>
        <dbReference type="ARBA" id="ARBA00004236"/>
    </source>
</evidence>
<dbReference type="Gene3D" id="3.20.20.80">
    <property type="entry name" value="Glycosidases"/>
    <property type="match status" value="1"/>
</dbReference>
<proteinExistence type="predicted"/>
<keyword evidence="6" id="KW-0732">Signal</keyword>
<dbReference type="PROSITE" id="PS00587">
    <property type="entry name" value="GLYCOSYL_HYDROL_F17"/>
    <property type="match status" value="1"/>
</dbReference>
<evidence type="ECO:0000256" key="3">
    <source>
        <dbReference type="ARBA" id="ARBA00022475"/>
    </source>
</evidence>